<keyword evidence="2" id="KW-0732">Signal</keyword>
<sequence length="647" mass="74458">MRRIPIILTLFLIYSVLLNAYEIFCNHPNLPYNSNVTDKLILPVNYTVVTRITNFKNNETFKVIERNYTNVATWTLHSTNGLKKWILGEYSDFSIDNYTMKNENCEKLQSYQNIEVYGLSESIKKTFNITIDSINEIIQKLTHYSYDTSSLLENSRVINGVDSITWMGCKNITNNGYKVQVLIAHSGERTQQKPYDSYFSNPVPYEVSIIEYTDINKDNKSEVEIKSNVVLSIVELEKSSEKIKYDDILPPRMSFCKGFPNVTLPSNIPSDFEARYKIYNNVDNKVSNIAIFYNKKYQISSYILEDNFDFVVPFVGKFKGKDKYKKVQIIQDFTYGYEYILSTEYGTCLDVRGLSTDFINTGILNNLIYLKGPKDFMLTPLGNNFYYYGLIRTNMNQTFASYVSNNLNNGTIEVLYLNNDWEIPEFSGQILHTINYKSLDLNFKLELISFKNTTEESFSSINYDVSPCLEITSNSYYYIKIKNATTKVVQNLGLQNVYDGLSYVLSNTSQITSPLRFTNHFVRESGGDVMIFFSISKKLDISPSKTINFRNQTSIDEIITTFNKTLTLSEISFKIHNTILTIRQNSLMKVPKIIPDPDPSKFVGYTAASLFVSAFFSFAFGVLLGIGGIVFQWKKHRLSNLSYQIFE</sequence>
<feature type="signal peptide" evidence="2">
    <location>
        <begin position="1"/>
        <end position="20"/>
    </location>
</feature>
<protein>
    <submittedName>
        <fullName evidence="7">T9SS type A sorting domain-containing protein</fullName>
    </submittedName>
</protein>
<dbReference type="Proteomes" id="UP000046392">
    <property type="component" value="Unplaced"/>
</dbReference>
<dbReference type="STRING" id="174720.A0A0N5BWA8"/>
<dbReference type="WBParaSite" id="SPAL_0001010800.1">
    <property type="protein sequence ID" value="SPAL_0001010800.1"/>
    <property type="gene ID" value="SPAL_0001010800"/>
</dbReference>
<accession>A0A0N5BWA8</accession>
<proteinExistence type="predicted"/>
<evidence type="ECO:0000256" key="1">
    <source>
        <dbReference type="SAM" id="Phobius"/>
    </source>
</evidence>
<dbReference type="Pfam" id="PF25899">
    <property type="entry name" value="DUF7959"/>
    <property type="match status" value="1"/>
</dbReference>
<evidence type="ECO:0000313" key="7">
    <source>
        <dbReference type="WBParaSite" id="SPAL_0001010800.1"/>
    </source>
</evidence>
<evidence type="ECO:0000259" key="5">
    <source>
        <dbReference type="Pfam" id="PF25899"/>
    </source>
</evidence>
<dbReference type="Pfam" id="PF25898">
    <property type="entry name" value="LolA_2nd_metazoa"/>
    <property type="match status" value="1"/>
</dbReference>
<evidence type="ECO:0000256" key="2">
    <source>
        <dbReference type="SAM" id="SignalP"/>
    </source>
</evidence>
<feature type="domain" description="LolA-like" evidence="4">
    <location>
        <begin position="251"/>
        <end position="469"/>
    </location>
</feature>
<feature type="domain" description="LolA-like" evidence="3">
    <location>
        <begin position="36"/>
        <end position="240"/>
    </location>
</feature>
<name>A0A0N5BWA8_STREA</name>
<keyword evidence="1" id="KW-0472">Membrane</keyword>
<organism evidence="6 7">
    <name type="scientific">Strongyloides papillosus</name>
    <name type="common">Intestinal threadworm</name>
    <dbReference type="NCBI Taxonomy" id="174720"/>
    <lineage>
        <taxon>Eukaryota</taxon>
        <taxon>Metazoa</taxon>
        <taxon>Ecdysozoa</taxon>
        <taxon>Nematoda</taxon>
        <taxon>Chromadorea</taxon>
        <taxon>Rhabditida</taxon>
        <taxon>Tylenchina</taxon>
        <taxon>Panagrolaimomorpha</taxon>
        <taxon>Strongyloidoidea</taxon>
        <taxon>Strongyloididae</taxon>
        <taxon>Strongyloides</taxon>
    </lineage>
</organism>
<evidence type="ECO:0000313" key="6">
    <source>
        <dbReference type="Proteomes" id="UP000046392"/>
    </source>
</evidence>
<evidence type="ECO:0000259" key="4">
    <source>
        <dbReference type="Pfam" id="PF25898"/>
    </source>
</evidence>
<dbReference type="Pfam" id="PF25897">
    <property type="entry name" value="LolA_1st_nematode"/>
    <property type="match status" value="1"/>
</dbReference>
<feature type="domain" description="DUF7959" evidence="5">
    <location>
        <begin position="475"/>
        <end position="591"/>
    </location>
</feature>
<reference evidence="7" key="1">
    <citation type="submission" date="2017-02" db="UniProtKB">
        <authorList>
            <consortium name="WormBaseParasite"/>
        </authorList>
    </citation>
    <scope>IDENTIFICATION</scope>
</reference>
<dbReference type="InterPro" id="IPR058265">
    <property type="entry name" value="DUF7959"/>
</dbReference>
<dbReference type="AlphaFoldDB" id="A0A0N5BWA8"/>
<feature type="transmembrane region" description="Helical" evidence="1">
    <location>
        <begin position="602"/>
        <end position="631"/>
    </location>
</feature>
<dbReference type="InterPro" id="IPR058830">
    <property type="entry name" value="LolA-like_dom_1st"/>
</dbReference>
<keyword evidence="6" id="KW-1185">Reference proteome</keyword>
<feature type="chain" id="PRO_5005895027" evidence="2">
    <location>
        <begin position="21"/>
        <end position="647"/>
    </location>
</feature>
<dbReference type="InterPro" id="IPR058831">
    <property type="entry name" value="LolA-like_dom_2nd"/>
</dbReference>
<keyword evidence="1" id="KW-1133">Transmembrane helix</keyword>
<evidence type="ECO:0000259" key="3">
    <source>
        <dbReference type="Pfam" id="PF25897"/>
    </source>
</evidence>
<keyword evidence="1" id="KW-0812">Transmembrane</keyword>